<evidence type="ECO:0000259" key="8">
    <source>
        <dbReference type="PROSITE" id="PS50893"/>
    </source>
</evidence>
<organism evidence="9 10">
    <name type="scientific">Actinocorallia herbida</name>
    <dbReference type="NCBI Taxonomy" id="58109"/>
    <lineage>
        <taxon>Bacteria</taxon>
        <taxon>Bacillati</taxon>
        <taxon>Actinomycetota</taxon>
        <taxon>Actinomycetes</taxon>
        <taxon>Streptosporangiales</taxon>
        <taxon>Thermomonosporaceae</taxon>
        <taxon>Actinocorallia</taxon>
    </lineage>
</organism>
<dbReference type="InterPro" id="IPR017871">
    <property type="entry name" value="ABC_transporter-like_CS"/>
</dbReference>
<keyword evidence="5" id="KW-0547">Nucleotide-binding</keyword>
<reference evidence="9 10" key="1">
    <citation type="submission" date="2018-11" db="EMBL/GenBank/DDBJ databases">
        <title>Sequencing the genomes of 1000 actinobacteria strains.</title>
        <authorList>
            <person name="Klenk H.-P."/>
        </authorList>
    </citation>
    <scope>NUCLEOTIDE SEQUENCE [LARGE SCALE GENOMIC DNA]</scope>
    <source>
        <strain evidence="9 10">DSM 44254</strain>
    </source>
</reference>
<dbReference type="InterPro" id="IPR003593">
    <property type="entry name" value="AAA+_ATPase"/>
</dbReference>
<dbReference type="PROSITE" id="PS00211">
    <property type="entry name" value="ABC_TRANSPORTER_1"/>
    <property type="match status" value="1"/>
</dbReference>
<dbReference type="InterPro" id="IPR003439">
    <property type="entry name" value="ABC_transporter-like_ATP-bd"/>
</dbReference>
<dbReference type="InterPro" id="IPR050388">
    <property type="entry name" value="ABC_Ni/Peptide_Import"/>
</dbReference>
<dbReference type="SMART" id="SM00382">
    <property type="entry name" value="AAA"/>
    <property type="match status" value="1"/>
</dbReference>
<dbReference type="PANTHER" id="PTHR43297:SF2">
    <property type="entry name" value="DIPEPTIDE TRANSPORT ATP-BINDING PROTEIN DPPD"/>
    <property type="match status" value="1"/>
</dbReference>
<dbReference type="RefSeq" id="WP_123666340.1">
    <property type="nucleotide sequence ID" value="NZ_RJKE01000001.1"/>
</dbReference>
<dbReference type="NCBIfam" id="TIGR01727">
    <property type="entry name" value="oligo_HPY"/>
    <property type="match status" value="1"/>
</dbReference>
<dbReference type="EMBL" id="RJKE01000001">
    <property type="protein sequence ID" value="ROO86996.1"/>
    <property type="molecule type" value="Genomic_DNA"/>
</dbReference>
<proteinExistence type="inferred from homology"/>
<comment type="similarity">
    <text evidence="2">Belongs to the ABC transporter superfamily.</text>
</comment>
<dbReference type="Pfam" id="PF08352">
    <property type="entry name" value="oligo_HPY"/>
    <property type="match status" value="1"/>
</dbReference>
<dbReference type="OrthoDB" id="9809030at2"/>
<evidence type="ECO:0000256" key="5">
    <source>
        <dbReference type="ARBA" id="ARBA00022741"/>
    </source>
</evidence>
<keyword evidence="4" id="KW-1003">Cell membrane</keyword>
<evidence type="ECO:0000256" key="4">
    <source>
        <dbReference type="ARBA" id="ARBA00022475"/>
    </source>
</evidence>
<gene>
    <name evidence="9" type="ORF">EDD29_4584</name>
</gene>
<evidence type="ECO:0000256" key="2">
    <source>
        <dbReference type="ARBA" id="ARBA00005417"/>
    </source>
</evidence>
<dbReference type="PROSITE" id="PS50893">
    <property type="entry name" value="ABC_TRANSPORTER_2"/>
    <property type="match status" value="1"/>
</dbReference>
<dbReference type="PANTHER" id="PTHR43297">
    <property type="entry name" value="OLIGOPEPTIDE TRANSPORT ATP-BINDING PROTEIN APPD"/>
    <property type="match status" value="1"/>
</dbReference>
<name>A0A3N1D0G1_9ACTN</name>
<dbReference type="SUPFAM" id="SSF52540">
    <property type="entry name" value="P-loop containing nucleoside triphosphate hydrolases"/>
    <property type="match status" value="1"/>
</dbReference>
<protein>
    <submittedName>
        <fullName evidence="9">Peptide/nickel transport system ATP-binding protein</fullName>
    </submittedName>
</protein>
<accession>A0A3N1D0G1</accession>
<dbReference type="CDD" id="cd03257">
    <property type="entry name" value="ABC_NikE_OppD_transporters"/>
    <property type="match status" value="1"/>
</dbReference>
<dbReference type="FunFam" id="3.40.50.300:FF:000016">
    <property type="entry name" value="Oligopeptide ABC transporter ATP-binding component"/>
    <property type="match status" value="1"/>
</dbReference>
<comment type="caution">
    <text evidence="9">The sequence shown here is derived from an EMBL/GenBank/DDBJ whole genome shotgun (WGS) entry which is preliminary data.</text>
</comment>
<feature type="domain" description="ABC transporter" evidence="8">
    <location>
        <begin position="5"/>
        <end position="249"/>
    </location>
</feature>
<keyword evidence="10" id="KW-1185">Reference proteome</keyword>
<dbReference type="Gene3D" id="3.40.50.300">
    <property type="entry name" value="P-loop containing nucleotide triphosphate hydrolases"/>
    <property type="match status" value="1"/>
</dbReference>
<dbReference type="GO" id="GO:0005886">
    <property type="term" value="C:plasma membrane"/>
    <property type="evidence" value="ECO:0007669"/>
    <property type="project" value="UniProtKB-SubCell"/>
</dbReference>
<evidence type="ECO:0000256" key="6">
    <source>
        <dbReference type="ARBA" id="ARBA00022840"/>
    </source>
</evidence>
<keyword evidence="7" id="KW-0472">Membrane</keyword>
<keyword evidence="6 9" id="KW-0067">ATP-binding</keyword>
<evidence type="ECO:0000256" key="1">
    <source>
        <dbReference type="ARBA" id="ARBA00004202"/>
    </source>
</evidence>
<keyword evidence="3" id="KW-0813">Transport</keyword>
<dbReference type="GO" id="GO:0016887">
    <property type="term" value="F:ATP hydrolysis activity"/>
    <property type="evidence" value="ECO:0007669"/>
    <property type="project" value="InterPro"/>
</dbReference>
<sequence>MTPLLDVAGLTVSLPDGTRLVHRLDLALRAGERVALVGESGSGKSVAARAVMRLDDGLRLGGSVRLAGRELLGLTERQMQGVRGGGISMVMQDPLTALNPVLPVGVQVAEPLRIRGVPKRAARREAIEMLDRLGVPRAAERADAYPHEFSGGMRQRVVLAAALIAQPSVLIADEPTTALDVRVQEQVLSLIEEFSRDLRLAVLLITHDLGIVAGFADRVAVMYAGRLVEVGDVDAFYAGPRHPYGRALLASVPRVDRDPGRRLDVIGGVPATPKALPSGCAFHPRCHRAEAVCAERVPELKGQVACHLVTS</sequence>
<dbReference type="GO" id="GO:0015833">
    <property type="term" value="P:peptide transport"/>
    <property type="evidence" value="ECO:0007669"/>
    <property type="project" value="InterPro"/>
</dbReference>
<evidence type="ECO:0000256" key="3">
    <source>
        <dbReference type="ARBA" id="ARBA00022448"/>
    </source>
</evidence>
<comment type="subcellular location">
    <subcellularLocation>
        <location evidence="1">Cell membrane</location>
        <topology evidence="1">Peripheral membrane protein</topology>
    </subcellularLocation>
</comment>
<dbReference type="Proteomes" id="UP000272400">
    <property type="component" value="Unassembled WGS sequence"/>
</dbReference>
<dbReference type="InterPro" id="IPR027417">
    <property type="entry name" value="P-loop_NTPase"/>
</dbReference>
<dbReference type="GO" id="GO:0005524">
    <property type="term" value="F:ATP binding"/>
    <property type="evidence" value="ECO:0007669"/>
    <property type="project" value="UniProtKB-KW"/>
</dbReference>
<evidence type="ECO:0000256" key="7">
    <source>
        <dbReference type="ARBA" id="ARBA00023136"/>
    </source>
</evidence>
<evidence type="ECO:0000313" key="10">
    <source>
        <dbReference type="Proteomes" id="UP000272400"/>
    </source>
</evidence>
<dbReference type="InterPro" id="IPR013563">
    <property type="entry name" value="Oligopep_ABC_C"/>
</dbReference>
<dbReference type="AlphaFoldDB" id="A0A3N1D0G1"/>
<dbReference type="Pfam" id="PF00005">
    <property type="entry name" value="ABC_tran"/>
    <property type="match status" value="1"/>
</dbReference>
<evidence type="ECO:0000313" key="9">
    <source>
        <dbReference type="EMBL" id="ROO86996.1"/>
    </source>
</evidence>